<dbReference type="RefSeq" id="WP_188670730.1">
    <property type="nucleotide sequence ID" value="NZ_BMKA01000001.1"/>
</dbReference>
<organism evidence="3 4">
    <name type="scientific">Neptunicoccus cionae</name>
    <dbReference type="NCBI Taxonomy" id="2035344"/>
    <lineage>
        <taxon>Bacteria</taxon>
        <taxon>Pseudomonadati</taxon>
        <taxon>Pseudomonadota</taxon>
        <taxon>Alphaproteobacteria</taxon>
        <taxon>Rhodobacterales</taxon>
        <taxon>Paracoccaceae</taxon>
        <taxon>Neptunicoccus</taxon>
    </lineage>
</organism>
<evidence type="ECO:0008006" key="5">
    <source>
        <dbReference type="Google" id="ProtNLM"/>
    </source>
</evidence>
<accession>A0A916QSY7</accession>
<feature type="region of interest" description="Disordered" evidence="1">
    <location>
        <begin position="139"/>
        <end position="160"/>
    </location>
</feature>
<evidence type="ECO:0000313" key="3">
    <source>
        <dbReference type="EMBL" id="GGA08698.1"/>
    </source>
</evidence>
<dbReference type="AlphaFoldDB" id="A0A916QSY7"/>
<evidence type="ECO:0000256" key="2">
    <source>
        <dbReference type="SAM" id="Phobius"/>
    </source>
</evidence>
<feature type="compositionally biased region" description="Basic and acidic residues" evidence="1">
    <location>
        <begin position="139"/>
        <end position="152"/>
    </location>
</feature>
<feature type="transmembrane region" description="Helical" evidence="2">
    <location>
        <begin position="16"/>
        <end position="37"/>
    </location>
</feature>
<keyword evidence="2" id="KW-0812">Transmembrane</keyword>
<evidence type="ECO:0000256" key="1">
    <source>
        <dbReference type="SAM" id="MobiDB-lite"/>
    </source>
</evidence>
<protein>
    <recommendedName>
        <fullName evidence="5">Periplasmic heavy metal sensor</fullName>
    </recommendedName>
</protein>
<comment type="caution">
    <text evidence="3">The sequence shown here is derived from an EMBL/GenBank/DDBJ whole genome shotgun (WGS) entry which is preliminary data.</text>
</comment>
<reference evidence="3" key="1">
    <citation type="journal article" date="2014" name="Int. J. Syst. Evol. Microbiol.">
        <title>Complete genome sequence of Corynebacterium casei LMG S-19264T (=DSM 44701T), isolated from a smear-ripened cheese.</title>
        <authorList>
            <consortium name="US DOE Joint Genome Institute (JGI-PGF)"/>
            <person name="Walter F."/>
            <person name="Albersmeier A."/>
            <person name="Kalinowski J."/>
            <person name="Ruckert C."/>
        </authorList>
    </citation>
    <scope>NUCLEOTIDE SEQUENCE</scope>
    <source>
        <strain evidence="3">CGMCC 1.15880</strain>
    </source>
</reference>
<keyword evidence="4" id="KW-1185">Reference proteome</keyword>
<keyword evidence="2" id="KW-1133">Transmembrane helix</keyword>
<keyword evidence="2" id="KW-0472">Membrane</keyword>
<evidence type="ECO:0000313" key="4">
    <source>
        <dbReference type="Proteomes" id="UP000628017"/>
    </source>
</evidence>
<name>A0A916QSY7_9RHOB</name>
<proteinExistence type="predicted"/>
<dbReference type="InterPro" id="IPR025961">
    <property type="entry name" value="Metal_resist"/>
</dbReference>
<dbReference type="Proteomes" id="UP000628017">
    <property type="component" value="Unassembled WGS sequence"/>
</dbReference>
<reference evidence="3" key="2">
    <citation type="submission" date="2020-09" db="EMBL/GenBank/DDBJ databases">
        <authorList>
            <person name="Sun Q."/>
            <person name="Zhou Y."/>
        </authorList>
    </citation>
    <scope>NUCLEOTIDE SEQUENCE</scope>
    <source>
        <strain evidence="3">CGMCC 1.15880</strain>
    </source>
</reference>
<dbReference type="Pfam" id="PF13801">
    <property type="entry name" value="Metal_resist"/>
    <property type="match status" value="1"/>
</dbReference>
<sequence length="160" mass="17741">MTQTTEIKKTRNWGKIALIGSLALNLLVVGLVVGAFARFDGPPLGRAGMGLGVFIKSLPEAEQDMVRAASGLRPEDRTETMKAFRASKDALGRALLAQPFSEETARAAIQAHHSISLRHAERLQDALVKAVADMTPQEHDAYVERVRQEQEKRRKRKKSR</sequence>
<dbReference type="EMBL" id="BMKA01000001">
    <property type="protein sequence ID" value="GGA08698.1"/>
    <property type="molecule type" value="Genomic_DNA"/>
</dbReference>
<gene>
    <name evidence="3" type="ORF">GCM10011498_05780</name>
</gene>